<name>A0A8T1UM04_9STRA</name>
<accession>A0A8T1UM04</accession>
<organism evidence="2 3">
    <name type="scientific">Phytophthora cactorum</name>
    <dbReference type="NCBI Taxonomy" id="29920"/>
    <lineage>
        <taxon>Eukaryota</taxon>
        <taxon>Sar</taxon>
        <taxon>Stramenopiles</taxon>
        <taxon>Oomycota</taxon>
        <taxon>Peronosporomycetes</taxon>
        <taxon>Peronosporales</taxon>
        <taxon>Peronosporaceae</taxon>
        <taxon>Phytophthora</taxon>
    </lineage>
</organism>
<keyword evidence="1" id="KW-0812">Transmembrane</keyword>
<evidence type="ECO:0000256" key="1">
    <source>
        <dbReference type="SAM" id="Phobius"/>
    </source>
</evidence>
<comment type="caution">
    <text evidence="2">The sequence shown here is derived from an EMBL/GenBank/DDBJ whole genome shotgun (WGS) entry which is preliminary data.</text>
</comment>
<protein>
    <submittedName>
        <fullName evidence="2">Uncharacterized protein</fullName>
    </submittedName>
</protein>
<dbReference type="AlphaFoldDB" id="A0A8T1UM04"/>
<dbReference type="OrthoDB" id="416585at2759"/>
<feature type="transmembrane region" description="Helical" evidence="1">
    <location>
        <begin position="69"/>
        <end position="88"/>
    </location>
</feature>
<sequence>MSMNHFRQNSDEHTPKMFRQMFETFSSGFCRVIAGGDLAEFVLERTAARASSAVVKKVSQYFLLGIHKALAFSLVIYAGLGFVLAAYADSQVLQTEPCFLKMQRRRTRSSKLSVGGPTIAFSENSSNELITFDEFVELIKAFIARKNAPTRVVCGPRESSDYVIIRATQRFVVFGWFDRVIDGIILRKPLCNSRGDPGQDLW</sequence>
<dbReference type="Proteomes" id="UP000688947">
    <property type="component" value="Unassembled WGS sequence"/>
</dbReference>
<gene>
    <name evidence="2" type="ORF">JG687_00005109</name>
</gene>
<proteinExistence type="predicted"/>
<keyword evidence="1" id="KW-0472">Membrane</keyword>
<dbReference type="EMBL" id="JAENGZ010000189">
    <property type="protein sequence ID" value="KAG6965960.1"/>
    <property type="molecule type" value="Genomic_DNA"/>
</dbReference>
<evidence type="ECO:0000313" key="2">
    <source>
        <dbReference type="EMBL" id="KAG6965960.1"/>
    </source>
</evidence>
<evidence type="ECO:0000313" key="3">
    <source>
        <dbReference type="Proteomes" id="UP000688947"/>
    </source>
</evidence>
<reference evidence="2" key="1">
    <citation type="submission" date="2021-01" db="EMBL/GenBank/DDBJ databases">
        <title>Phytophthora aleatoria, a newly-described species from Pinus radiata is distinct from Phytophthora cactorum isolates based on comparative genomics.</title>
        <authorList>
            <person name="Mcdougal R."/>
            <person name="Panda P."/>
            <person name="Williams N."/>
            <person name="Studholme D.J."/>
        </authorList>
    </citation>
    <scope>NUCLEOTIDE SEQUENCE</scope>
    <source>
        <strain evidence="2">NZFS 3830</strain>
    </source>
</reference>
<keyword evidence="1" id="KW-1133">Transmembrane helix</keyword>